<dbReference type="AlphaFoldDB" id="A0A1G4BEH4"/>
<gene>
    <name evidence="1" type="ORF">CORC01_04899</name>
</gene>
<name>A0A1G4BEH4_9PEZI</name>
<accession>A0A1G4BEH4</accession>
<organism evidence="1 2">
    <name type="scientific">Colletotrichum orchidophilum</name>
    <dbReference type="NCBI Taxonomy" id="1209926"/>
    <lineage>
        <taxon>Eukaryota</taxon>
        <taxon>Fungi</taxon>
        <taxon>Dikarya</taxon>
        <taxon>Ascomycota</taxon>
        <taxon>Pezizomycotina</taxon>
        <taxon>Sordariomycetes</taxon>
        <taxon>Hypocreomycetidae</taxon>
        <taxon>Glomerellales</taxon>
        <taxon>Glomerellaceae</taxon>
        <taxon>Colletotrichum</taxon>
    </lineage>
</organism>
<dbReference type="Proteomes" id="UP000176998">
    <property type="component" value="Unassembled WGS sequence"/>
</dbReference>
<dbReference type="EMBL" id="MJBS01000033">
    <property type="protein sequence ID" value="OHE99763.1"/>
    <property type="molecule type" value="Genomic_DNA"/>
</dbReference>
<proteinExistence type="predicted"/>
<evidence type="ECO:0000313" key="1">
    <source>
        <dbReference type="EMBL" id="OHE99763.1"/>
    </source>
</evidence>
<dbReference type="GeneID" id="34558056"/>
<sequence length="275" mass="31564">MNQKTVVDKYLRGLKLLDIDNFVIVFLLNSVSKPATDPSVTFVYTTIFLTASDSPDSTIIASFGPSGTQAGTIVIGRRAQFVTVTRPYSGTNILNGGATTISIVQPQDEQPGTCIVQLRKLVINFHIRISIDSAQHFQPVFQCQLKQSFKRVLQQLFQHFFEHFFFKQLFFIEPDYQSHNFAVNTIDYFHNLKFLTEQLSRIIKYHDLPGHIAANYHSFFFSVDFGPKYQLERALFLESFQPNSEFKLIDDYKCLAYADIIKPYDRPGQLATNYL</sequence>
<dbReference type="OrthoDB" id="4405280at2759"/>
<protein>
    <submittedName>
        <fullName evidence="1">Proline rich protein 5MeD</fullName>
    </submittedName>
</protein>
<evidence type="ECO:0000313" key="2">
    <source>
        <dbReference type="Proteomes" id="UP000176998"/>
    </source>
</evidence>
<keyword evidence="2" id="KW-1185">Reference proteome</keyword>
<comment type="caution">
    <text evidence="1">The sequence shown here is derived from an EMBL/GenBank/DDBJ whole genome shotgun (WGS) entry which is preliminary data.</text>
</comment>
<dbReference type="STRING" id="1209926.A0A1G4BEH4"/>
<dbReference type="RefSeq" id="XP_022476908.1">
    <property type="nucleotide sequence ID" value="XM_022616546.1"/>
</dbReference>
<reference evidence="1 2" key="1">
    <citation type="submission" date="2016-09" db="EMBL/GenBank/DDBJ databases">
        <authorList>
            <person name="Capua I."/>
            <person name="De Benedictis P."/>
            <person name="Joannis T."/>
            <person name="Lombin L.H."/>
            <person name="Cattoli G."/>
        </authorList>
    </citation>
    <scope>NUCLEOTIDE SEQUENCE [LARGE SCALE GENOMIC DNA]</scope>
    <source>
        <strain evidence="1 2">IMI 309357</strain>
    </source>
</reference>